<dbReference type="Proteomes" id="UP001596175">
    <property type="component" value="Unassembled WGS sequence"/>
</dbReference>
<dbReference type="EMBL" id="JBHSKG010000001">
    <property type="protein sequence ID" value="MFC5137048.1"/>
    <property type="molecule type" value="Genomic_DNA"/>
</dbReference>
<feature type="region of interest" description="Disordered" evidence="1">
    <location>
        <begin position="199"/>
        <end position="221"/>
    </location>
</feature>
<keyword evidence="2" id="KW-1133">Transmembrane helix</keyword>
<feature type="compositionally biased region" description="Pro residues" evidence="1">
    <location>
        <begin position="212"/>
        <end position="221"/>
    </location>
</feature>
<dbReference type="RefSeq" id="WP_378019267.1">
    <property type="nucleotide sequence ID" value="NZ_JBHSKG010000001.1"/>
</dbReference>
<keyword evidence="4" id="KW-1185">Reference proteome</keyword>
<comment type="caution">
    <text evidence="3">The sequence shown here is derived from an EMBL/GenBank/DDBJ whole genome shotgun (WGS) entry which is preliminary data.</text>
</comment>
<organism evidence="3 4">
    <name type="scientific">Actinomycetospora rhizophila</name>
    <dbReference type="NCBI Taxonomy" id="1416876"/>
    <lineage>
        <taxon>Bacteria</taxon>
        <taxon>Bacillati</taxon>
        <taxon>Actinomycetota</taxon>
        <taxon>Actinomycetes</taxon>
        <taxon>Pseudonocardiales</taxon>
        <taxon>Pseudonocardiaceae</taxon>
        <taxon>Actinomycetospora</taxon>
    </lineage>
</organism>
<feature type="transmembrane region" description="Helical" evidence="2">
    <location>
        <begin position="155"/>
        <end position="177"/>
    </location>
</feature>
<feature type="transmembrane region" description="Helical" evidence="2">
    <location>
        <begin position="53"/>
        <end position="71"/>
    </location>
</feature>
<dbReference type="NCBIfam" id="NF041646">
    <property type="entry name" value="VC0807_fam"/>
    <property type="match status" value="1"/>
</dbReference>
<proteinExistence type="predicted"/>
<feature type="transmembrane region" description="Helical" evidence="2">
    <location>
        <begin position="131"/>
        <end position="149"/>
    </location>
</feature>
<evidence type="ECO:0000313" key="4">
    <source>
        <dbReference type="Proteomes" id="UP001596175"/>
    </source>
</evidence>
<keyword evidence="2" id="KW-0472">Membrane</keyword>
<keyword evidence="2" id="KW-0812">Transmembrane</keyword>
<sequence length="221" mass="23523">MRATVLLDVAGPLVVYYVLHALGVDDLVALTASALPPLAHLVVTVVRDRRLPPIAVLTLIAVVAGLVSALLTGNPRELLARDALVSAPFGGWMLLTLRGRPFCLTVTQTLLPRRAELMEDLWAGDAAFRRVWRSITATWGVVGLVDGALRVVMAYALPVPVVPVLGAALGVVSLVLLQVPTHVLLRRAGYWSVMFPAAPRSRGSRRGRTAPAPSPGPRTSS</sequence>
<gene>
    <name evidence="3" type="ORF">ACFPK1_02300</name>
</gene>
<reference evidence="4" key="1">
    <citation type="journal article" date="2019" name="Int. J. Syst. Evol. Microbiol.">
        <title>The Global Catalogue of Microorganisms (GCM) 10K type strain sequencing project: providing services to taxonomists for standard genome sequencing and annotation.</title>
        <authorList>
            <consortium name="The Broad Institute Genomics Platform"/>
            <consortium name="The Broad Institute Genome Sequencing Center for Infectious Disease"/>
            <person name="Wu L."/>
            <person name="Ma J."/>
        </authorList>
    </citation>
    <scope>NUCLEOTIDE SEQUENCE [LARGE SCALE GENOMIC DNA]</scope>
    <source>
        <strain evidence="4">XZYJ18</strain>
    </source>
</reference>
<protein>
    <submittedName>
        <fullName evidence="3">VC0807 family protein</fullName>
    </submittedName>
</protein>
<evidence type="ECO:0000256" key="2">
    <source>
        <dbReference type="SAM" id="Phobius"/>
    </source>
</evidence>
<evidence type="ECO:0000256" key="1">
    <source>
        <dbReference type="SAM" id="MobiDB-lite"/>
    </source>
</evidence>
<evidence type="ECO:0000313" key="3">
    <source>
        <dbReference type="EMBL" id="MFC5137048.1"/>
    </source>
</evidence>
<name>A0ABV9Z699_9PSEU</name>
<accession>A0ABV9Z699</accession>